<feature type="compositionally biased region" description="Basic residues" evidence="1">
    <location>
        <begin position="13"/>
        <end position="24"/>
    </location>
</feature>
<reference evidence="3" key="1">
    <citation type="submission" date="2023-06" db="EMBL/GenBank/DDBJ databases">
        <authorList>
            <person name="Delattre M."/>
        </authorList>
    </citation>
    <scope>NUCLEOTIDE SEQUENCE</scope>
    <source>
        <strain evidence="3">AF72</strain>
    </source>
</reference>
<feature type="region of interest" description="Disordered" evidence="1">
    <location>
        <begin position="112"/>
        <end position="152"/>
    </location>
</feature>
<proteinExistence type="predicted"/>
<evidence type="ECO:0000313" key="3">
    <source>
        <dbReference type="EMBL" id="CAJ0557634.1"/>
    </source>
</evidence>
<comment type="caution">
    <text evidence="3">The sequence shown here is derived from an EMBL/GenBank/DDBJ whole genome shotgun (WGS) entry which is preliminary data.</text>
</comment>
<dbReference type="InterPro" id="IPR001387">
    <property type="entry name" value="Cro/C1-type_HTH"/>
</dbReference>
<dbReference type="Proteomes" id="UP001177023">
    <property type="component" value="Unassembled WGS sequence"/>
</dbReference>
<dbReference type="InterPro" id="IPR010982">
    <property type="entry name" value="Lambda_DNA-bd_dom_sf"/>
</dbReference>
<name>A0AA36FP68_9BILA</name>
<organism evidence="3 4">
    <name type="scientific">Mesorhabditis spiculigera</name>
    <dbReference type="NCBI Taxonomy" id="96644"/>
    <lineage>
        <taxon>Eukaryota</taxon>
        <taxon>Metazoa</taxon>
        <taxon>Ecdysozoa</taxon>
        <taxon>Nematoda</taxon>
        <taxon>Chromadorea</taxon>
        <taxon>Rhabditida</taxon>
        <taxon>Rhabditina</taxon>
        <taxon>Rhabditomorpha</taxon>
        <taxon>Rhabditoidea</taxon>
        <taxon>Rhabditidae</taxon>
        <taxon>Mesorhabditinae</taxon>
        <taxon>Mesorhabditis</taxon>
    </lineage>
</organism>
<dbReference type="GO" id="GO:0003677">
    <property type="term" value="F:DNA binding"/>
    <property type="evidence" value="ECO:0007669"/>
    <property type="project" value="InterPro"/>
</dbReference>
<feature type="compositionally biased region" description="Basic and acidic residues" evidence="1">
    <location>
        <begin position="112"/>
        <end position="144"/>
    </location>
</feature>
<evidence type="ECO:0000259" key="2">
    <source>
        <dbReference type="PROSITE" id="PS50943"/>
    </source>
</evidence>
<dbReference type="GO" id="GO:0005634">
    <property type="term" value="C:nucleus"/>
    <property type="evidence" value="ECO:0007669"/>
    <property type="project" value="UniProtKB-ARBA"/>
</dbReference>
<feature type="compositionally biased region" description="Polar residues" evidence="1">
    <location>
        <begin position="1"/>
        <end position="12"/>
    </location>
</feature>
<protein>
    <recommendedName>
        <fullName evidence="2">HTH cro/C1-type domain-containing protein</fullName>
    </recommendedName>
</protein>
<dbReference type="AlphaFoldDB" id="A0AA36FP68"/>
<dbReference type="PROSITE" id="PS50943">
    <property type="entry name" value="HTH_CROC1"/>
    <property type="match status" value="1"/>
</dbReference>
<keyword evidence="4" id="KW-1185">Reference proteome</keyword>
<dbReference type="Gene3D" id="1.10.260.40">
    <property type="entry name" value="lambda repressor-like DNA-binding domains"/>
    <property type="match status" value="1"/>
</dbReference>
<feature type="domain" description="HTH cro/C1-type" evidence="2">
    <location>
        <begin position="25"/>
        <end position="57"/>
    </location>
</feature>
<accession>A0AA36FP68</accession>
<sequence>MGGTTDRQQGLQNRRRSSQTHRRPQSTIGRWKTGKKQPLAETMRKISESLNIPMQQVLVAAGYLKPEETGVVEVVSTKALTNDQLLTEIASRLVDDKLEALTSVDQAVEVDGKQSDYDLVSNRKGETAERRRRRLEGDFEDHPQAEGPEFGA</sequence>
<dbReference type="EMBL" id="CATQJA010000067">
    <property type="protein sequence ID" value="CAJ0557634.1"/>
    <property type="molecule type" value="Genomic_DNA"/>
</dbReference>
<evidence type="ECO:0000256" key="1">
    <source>
        <dbReference type="SAM" id="MobiDB-lite"/>
    </source>
</evidence>
<gene>
    <name evidence="3" type="ORF">MSPICULIGERA_LOCUS392</name>
</gene>
<feature type="non-terminal residue" evidence="3">
    <location>
        <position position="152"/>
    </location>
</feature>
<feature type="region of interest" description="Disordered" evidence="1">
    <location>
        <begin position="1"/>
        <end position="39"/>
    </location>
</feature>
<evidence type="ECO:0000313" key="4">
    <source>
        <dbReference type="Proteomes" id="UP001177023"/>
    </source>
</evidence>